<sequence length="51" mass="6009">MATKNVKHTLNRLFVSKTRLPRLVKHNLILQKCVNIRSKLNKTHRLFIKSA</sequence>
<organism evidence="1 2">
    <name type="scientific">Pseudoalteromonas agarivorans DSM 14585</name>
    <dbReference type="NCBI Taxonomy" id="1312369"/>
    <lineage>
        <taxon>Bacteria</taxon>
        <taxon>Pseudomonadati</taxon>
        <taxon>Pseudomonadota</taxon>
        <taxon>Gammaproteobacteria</taxon>
        <taxon>Alteromonadales</taxon>
        <taxon>Pseudoalteromonadaceae</taxon>
        <taxon>Pseudoalteromonas</taxon>
    </lineage>
</organism>
<keyword evidence="2" id="KW-1185">Reference proteome</keyword>
<protein>
    <submittedName>
        <fullName evidence="1">Uncharacterized protein</fullName>
    </submittedName>
</protein>
<gene>
    <name evidence="1" type="ORF">PAGA_a2387</name>
</gene>
<dbReference type="EMBL" id="CP011011">
    <property type="protein sequence ID" value="ATC82667.1"/>
    <property type="molecule type" value="Genomic_DNA"/>
</dbReference>
<proteinExistence type="predicted"/>
<dbReference type="Proteomes" id="UP000217277">
    <property type="component" value="Chromosome I"/>
</dbReference>
<evidence type="ECO:0000313" key="2">
    <source>
        <dbReference type="Proteomes" id="UP000217277"/>
    </source>
</evidence>
<reference evidence="1" key="1">
    <citation type="submission" date="2015-03" db="EMBL/GenBank/DDBJ databases">
        <authorList>
            <person name="Xie B.-B."/>
            <person name="Rong J.-C."/>
            <person name="Qin Q.-L."/>
            <person name="Zhang Y.-Z."/>
        </authorList>
    </citation>
    <scope>NUCLEOTIDE SEQUENCE</scope>
    <source>
        <strain evidence="1">DSM 14585</strain>
    </source>
</reference>
<accession>A0ACA8DWV3</accession>
<evidence type="ECO:0000313" key="1">
    <source>
        <dbReference type="EMBL" id="ATC82667.1"/>
    </source>
</evidence>
<name>A0ACA8DWV3_9GAMM</name>